<proteinExistence type="predicted"/>
<dbReference type="Proteomes" id="UP001165101">
    <property type="component" value="Unassembled WGS sequence"/>
</dbReference>
<evidence type="ECO:0000313" key="1">
    <source>
        <dbReference type="EMBL" id="GME96618.1"/>
    </source>
</evidence>
<comment type="caution">
    <text evidence="1">The sequence shown here is derived from an EMBL/GenBank/DDBJ whole genome shotgun (WGS) entry which is preliminary data.</text>
</comment>
<organism evidence="1 2">
    <name type="scientific">Candida boidinii</name>
    <name type="common">Yeast</name>
    <dbReference type="NCBI Taxonomy" id="5477"/>
    <lineage>
        <taxon>Eukaryota</taxon>
        <taxon>Fungi</taxon>
        <taxon>Dikarya</taxon>
        <taxon>Ascomycota</taxon>
        <taxon>Saccharomycotina</taxon>
        <taxon>Pichiomycetes</taxon>
        <taxon>Pichiales</taxon>
        <taxon>Pichiaceae</taxon>
        <taxon>Ogataea</taxon>
        <taxon>Ogataea/Candida clade</taxon>
    </lineage>
</organism>
<dbReference type="EMBL" id="BSXV01002748">
    <property type="protein sequence ID" value="GME96618.1"/>
    <property type="molecule type" value="Genomic_DNA"/>
</dbReference>
<gene>
    <name evidence="1" type="ORF">Cboi01_000433000</name>
</gene>
<sequence length="422" mass="48607">MTAWRFRMMQGVFATKFLPSDFSDIQIIEENIDSSLVKRDDVAEEKRNLLWWLDIAAELAYCKPVKVPQGYNHCPSPDNFNKQFTRGYDIEIFDENYKLLSSTWDLCNLFFDYYGIGLLSILDYFRWNCWFNPVKFHAKMNFYFKAPKSGYFTFATTLSESAVLGIGIPQNGCCDYNQDEAHIFGYENKYTCYAQYKTEIYLEEGLIYPIEVIFNAVGKLNQKFAFQIFDDLGCDMNCYFYRPPTKWCPATTPSLPTTTTENKSRTTTTTPQSSTIIITDMPTPSVSGYFDSVNDEPCFVLDLPKEWVDFEFEEEKSDGYVWDNQFYFYADCTTIPAADYSLSADQSTVSFAYSSVFSTDAAFTACGSITKRTDYYNAVYTVSAKYGSIVVKRDGSEETVLLLLREMMILLSKLLEIRKSLK</sequence>
<keyword evidence="2" id="KW-1185">Reference proteome</keyword>
<evidence type="ECO:0000313" key="2">
    <source>
        <dbReference type="Proteomes" id="UP001165101"/>
    </source>
</evidence>
<name>A0ACB5TW37_CANBO</name>
<reference evidence="1" key="1">
    <citation type="submission" date="2023-04" db="EMBL/GenBank/DDBJ databases">
        <title>Candida boidinii NBRC 1967.</title>
        <authorList>
            <person name="Ichikawa N."/>
            <person name="Sato H."/>
            <person name="Tonouchi N."/>
        </authorList>
    </citation>
    <scope>NUCLEOTIDE SEQUENCE</scope>
    <source>
        <strain evidence="1">NBRC 1967</strain>
    </source>
</reference>
<accession>A0ACB5TW37</accession>
<protein>
    <submittedName>
        <fullName evidence="1">Unnamed protein product</fullName>
    </submittedName>
</protein>